<evidence type="ECO:0000256" key="6">
    <source>
        <dbReference type="ARBA" id="ARBA00022705"/>
    </source>
</evidence>
<dbReference type="Proteomes" id="UP000287247">
    <property type="component" value="Unassembled WGS sequence"/>
</dbReference>
<evidence type="ECO:0000259" key="11">
    <source>
        <dbReference type="Pfam" id="PF02767"/>
    </source>
</evidence>
<comment type="caution">
    <text evidence="13">The sequence shown here is derived from an EMBL/GenBank/DDBJ whole genome shotgun (WGS) entry which is preliminary data.</text>
</comment>
<dbReference type="EMBL" id="BDQK01000017">
    <property type="protein sequence ID" value="GBF82757.1"/>
    <property type="molecule type" value="Genomic_DNA"/>
</dbReference>
<dbReference type="PANTHER" id="PTHR30478:SF0">
    <property type="entry name" value="BETA SLIDING CLAMP"/>
    <property type="match status" value="1"/>
</dbReference>
<dbReference type="Gene3D" id="3.10.150.10">
    <property type="entry name" value="DNA Polymerase III, subunit A, domain 2"/>
    <property type="match status" value="1"/>
</dbReference>
<keyword evidence="14" id="KW-1185">Reference proteome</keyword>
<dbReference type="GO" id="GO:0003887">
    <property type="term" value="F:DNA-directed DNA polymerase activity"/>
    <property type="evidence" value="ECO:0007669"/>
    <property type="project" value="UniProtKB-UniRule"/>
</dbReference>
<dbReference type="GO" id="GO:0006271">
    <property type="term" value="P:DNA strand elongation involved in DNA replication"/>
    <property type="evidence" value="ECO:0007669"/>
    <property type="project" value="TreeGrafter"/>
</dbReference>
<evidence type="ECO:0000256" key="5">
    <source>
        <dbReference type="ARBA" id="ARBA00022695"/>
    </source>
</evidence>
<dbReference type="RefSeq" id="WP_124975755.1">
    <property type="nucleotide sequence ID" value="NZ_BDQK01000017.1"/>
</dbReference>
<dbReference type="Pfam" id="PF00712">
    <property type="entry name" value="DNA_pol3_beta"/>
    <property type="match status" value="1"/>
</dbReference>
<reference evidence="14" key="1">
    <citation type="submission" date="2017-05" db="EMBL/GenBank/DDBJ databases">
        <title>Physiological properties and genetic analysis related to exopolysaccharide production of fresh-water unicellular cyanobacterium Aphanothece sacrum, Suizenji Nori, that has been cultured as a food source in Japan.</title>
        <authorList>
            <person name="Kanesaki Y."/>
            <person name="Yoshikawa S."/>
            <person name="Ohki K."/>
        </authorList>
    </citation>
    <scope>NUCLEOTIDE SEQUENCE [LARGE SCALE GENOMIC DNA]</scope>
    <source>
        <strain evidence="14">FPU1</strain>
    </source>
</reference>
<comment type="function">
    <text evidence="9">Confers DNA tethering and processivity to DNA polymerases and other proteins. Acts as a clamp, forming a ring around DNA (a reaction catalyzed by the clamp-loading complex) which diffuses in an ATP-independent manner freely and bidirectionally along dsDNA. Initially characterized for its ability to contact the catalytic subunit of DNA polymerase III (Pol III), a complex, multichain enzyme responsible for most of the replicative synthesis in bacteria; Pol III exhibits 3'-5' exonuclease proofreading activity. The beta chain is required for initiation of replication as well as for processivity of DNA replication.</text>
</comment>
<dbReference type="Gene3D" id="3.70.10.10">
    <property type="match status" value="1"/>
</dbReference>
<dbReference type="PANTHER" id="PTHR30478">
    <property type="entry name" value="DNA POLYMERASE III SUBUNIT BETA"/>
    <property type="match status" value="1"/>
</dbReference>
<dbReference type="PIRSF" id="PIRSF000804">
    <property type="entry name" value="DNA_pol_III_b"/>
    <property type="match status" value="1"/>
</dbReference>
<dbReference type="AlphaFoldDB" id="A0A401IND5"/>
<dbReference type="InterPro" id="IPR022635">
    <property type="entry name" value="DNA_polIII_beta_C"/>
</dbReference>
<comment type="subunit">
    <text evidence="9">Forms a ring-shaped head-to-tail homodimer around DNA.</text>
</comment>
<dbReference type="GO" id="GO:0009360">
    <property type="term" value="C:DNA polymerase III complex"/>
    <property type="evidence" value="ECO:0007669"/>
    <property type="project" value="InterPro"/>
</dbReference>
<evidence type="ECO:0000259" key="10">
    <source>
        <dbReference type="Pfam" id="PF00712"/>
    </source>
</evidence>
<keyword evidence="5 9" id="KW-0548">Nucleotidyltransferase</keyword>
<evidence type="ECO:0000259" key="12">
    <source>
        <dbReference type="Pfam" id="PF02768"/>
    </source>
</evidence>
<accession>A0A401IND5</accession>
<proteinExistence type="inferred from homology"/>
<evidence type="ECO:0000256" key="4">
    <source>
        <dbReference type="ARBA" id="ARBA00022679"/>
    </source>
</evidence>
<keyword evidence="6 9" id="KW-0235">DNA replication</keyword>
<protein>
    <recommendedName>
        <fullName evidence="9">Beta sliding clamp</fullName>
    </recommendedName>
</protein>
<dbReference type="InterPro" id="IPR022634">
    <property type="entry name" value="DNA_polIII_beta_N"/>
</dbReference>
<dbReference type="NCBIfam" id="TIGR00663">
    <property type="entry name" value="dnan"/>
    <property type="match status" value="1"/>
</dbReference>
<dbReference type="GO" id="GO:0005737">
    <property type="term" value="C:cytoplasm"/>
    <property type="evidence" value="ECO:0007669"/>
    <property type="project" value="UniProtKB-SubCell"/>
</dbReference>
<dbReference type="InterPro" id="IPR046938">
    <property type="entry name" value="DNA_clamp_sf"/>
</dbReference>
<organism evidence="13 14">
    <name type="scientific">Aphanothece sacrum FPU1</name>
    <dbReference type="NCBI Taxonomy" id="1920663"/>
    <lineage>
        <taxon>Bacteria</taxon>
        <taxon>Bacillati</taxon>
        <taxon>Cyanobacteriota</taxon>
        <taxon>Cyanophyceae</taxon>
        <taxon>Oscillatoriophycideae</taxon>
        <taxon>Chroococcales</taxon>
        <taxon>Aphanothecaceae</taxon>
        <taxon>Aphanothece</taxon>
    </lineage>
</organism>
<evidence type="ECO:0000256" key="3">
    <source>
        <dbReference type="ARBA" id="ARBA00022490"/>
    </source>
</evidence>
<sequence length="394" mass="42726">MKFICSQSDLNSNLSLVSRAVPSRPTHPVLANVLVIADAAKGRVSLTAFDLSLGIETSFSADVTEGGKITLPSKLLNEIVSRLLEGEITLEVEEAEEGEESQKVSLISASGKFQFRGLSADEFPTLPTVEEGEALQLPISMLTEGLKGALFAASTDEAKQVLTGVHLTGTQDSLEFAATDGHRLAVVETTLQPQTDEEGKPVESANLEGLEGFQATIPARALREVERMLANRSGSDTIALYVDEAQVVFELGEQRLTVRKLDGAYPAYQQLIPRQFSRSISLERKRFLSSLERVSVLADQKNNLVKCTFDGEEEQVSLSVEAQDLGSAKESMPAEITGESGEIAFNVKYLMDGLKALPAKEIKIQLNQGNQPVIFTPLGGLKMTYLVMPVQIVR</sequence>
<dbReference type="GO" id="GO:0008408">
    <property type="term" value="F:3'-5' exonuclease activity"/>
    <property type="evidence" value="ECO:0007669"/>
    <property type="project" value="InterPro"/>
</dbReference>
<keyword evidence="8" id="KW-0238">DNA-binding</keyword>
<evidence type="ECO:0000256" key="2">
    <source>
        <dbReference type="ARBA" id="ARBA00010752"/>
    </source>
</evidence>
<evidence type="ECO:0000256" key="8">
    <source>
        <dbReference type="ARBA" id="ARBA00023125"/>
    </source>
</evidence>
<dbReference type="SMART" id="SM00480">
    <property type="entry name" value="POL3Bc"/>
    <property type="match status" value="1"/>
</dbReference>
<feature type="domain" description="DNA polymerase III beta sliding clamp central" evidence="11">
    <location>
        <begin position="139"/>
        <end position="266"/>
    </location>
</feature>
<keyword evidence="7 9" id="KW-0239">DNA-directed DNA polymerase</keyword>
<dbReference type="Pfam" id="PF02767">
    <property type="entry name" value="DNA_pol3_beta_2"/>
    <property type="match status" value="1"/>
</dbReference>
<dbReference type="InterPro" id="IPR001001">
    <property type="entry name" value="DNA_polIII_beta"/>
</dbReference>
<dbReference type="SUPFAM" id="SSF55979">
    <property type="entry name" value="DNA clamp"/>
    <property type="match status" value="3"/>
</dbReference>
<comment type="subcellular location">
    <subcellularLocation>
        <location evidence="1 9">Cytoplasm</location>
    </subcellularLocation>
</comment>
<keyword evidence="3 9" id="KW-0963">Cytoplasm</keyword>
<gene>
    <name evidence="13" type="ORF">AsFPU1_4191</name>
</gene>
<feature type="domain" description="DNA polymerase III beta sliding clamp C-terminal" evidence="12">
    <location>
        <begin position="270"/>
        <end position="390"/>
    </location>
</feature>
<evidence type="ECO:0000313" key="13">
    <source>
        <dbReference type="EMBL" id="GBF82757.1"/>
    </source>
</evidence>
<dbReference type="CDD" id="cd00140">
    <property type="entry name" value="beta_clamp"/>
    <property type="match status" value="1"/>
</dbReference>
<dbReference type="OrthoDB" id="8421503at2"/>
<dbReference type="InterPro" id="IPR022637">
    <property type="entry name" value="DNA_polIII_beta_cen"/>
</dbReference>
<evidence type="ECO:0000256" key="9">
    <source>
        <dbReference type="PIRNR" id="PIRNR000804"/>
    </source>
</evidence>
<evidence type="ECO:0000313" key="14">
    <source>
        <dbReference type="Proteomes" id="UP000287247"/>
    </source>
</evidence>
<dbReference type="Pfam" id="PF02768">
    <property type="entry name" value="DNA_pol3_beta_3"/>
    <property type="match status" value="1"/>
</dbReference>
<feature type="domain" description="DNA polymerase III beta sliding clamp N-terminal" evidence="10">
    <location>
        <begin position="1"/>
        <end position="127"/>
    </location>
</feature>
<dbReference type="GO" id="GO:0003677">
    <property type="term" value="F:DNA binding"/>
    <property type="evidence" value="ECO:0007669"/>
    <property type="project" value="UniProtKB-UniRule"/>
</dbReference>
<evidence type="ECO:0000256" key="7">
    <source>
        <dbReference type="ARBA" id="ARBA00022932"/>
    </source>
</evidence>
<name>A0A401IND5_APHSA</name>
<evidence type="ECO:0000256" key="1">
    <source>
        <dbReference type="ARBA" id="ARBA00004496"/>
    </source>
</evidence>
<keyword evidence="4 9" id="KW-0808">Transferase</keyword>
<comment type="similarity">
    <text evidence="2 9">Belongs to the beta sliding clamp family.</text>
</comment>